<proteinExistence type="predicted"/>
<keyword evidence="3" id="KW-1185">Reference proteome</keyword>
<accession>A0A9N9KR06</accession>
<protein>
    <submittedName>
        <fullName evidence="2">Uncharacterized protein</fullName>
    </submittedName>
</protein>
<feature type="compositionally biased region" description="Polar residues" evidence="1">
    <location>
        <begin position="171"/>
        <end position="197"/>
    </location>
</feature>
<sequence length="255" mass="26927">MSASRTKWSDVEEALLMEVYPQSRVAGGSLGWGEIAALMNANAASRGIEVLRTFRENTVRSHWNDRVDLLLARYGNGGRVAGFAAGAPSSSSGSSSAFNSRESTMEPPSRSAFRVAVAASNAPAINHHPDGPPGWVEGPVLPRAPFSGWTPINQGARPSAAGPYPAIYHRSQSVDAENPSTPTSNASRESENVSNAGGMTEQEESTGAEGGGGQRSERIGSSADEGVSELEAEEPKRNKRSKKQKTAGLLEMFDI</sequence>
<evidence type="ECO:0000256" key="1">
    <source>
        <dbReference type="SAM" id="MobiDB-lite"/>
    </source>
</evidence>
<evidence type="ECO:0000313" key="2">
    <source>
        <dbReference type="EMBL" id="CAG8950462.1"/>
    </source>
</evidence>
<feature type="region of interest" description="Disordered" evidence="1">
    <location>
        <begin position="171"/>
        <end position="255"/>
    </location>
</feature>
<dbReference type="AlphaFoldDB" id="A0A9N9KR06"/>
<comment type="caution">
    <text evidence="2">The sequence shown here is derived from an EMBL/GenBank/DDBJ whole genome shotgun (WGS) entry which is preliminary data.</text>
</comment>
<feature type="compositionally biased region" description="Low complexity" evidence="1">
    <location>
        <begin position="84"/>
        <end position="100"/>
    </location>
</feature>
<reference evidence="2" key="1">
    <citation type="submission" date="2021-07" db="EMBL/GenBank/DDBJ databases">
        <authorList>
            <person name="Durling M."/>
        </authorList>
    </citation>
    <scope>NUCLEOTIDE SEQUENCE</scope>
</reference>
<evidence type="ECO:0000313" key="3">
    <source>
        <dbReference type="Proteomes" id="UP000696280"/>
    </source>
</evidence>
<dbReference type="EMBL" id="CAJVRL010000037">
    <property type="protein sequence ID" value="CAG8950462.1"/>
    <property type="molecule type" value="Genomic_DNA"/>
</dbReference>
<organism evidence="2 3">
    <name type="scientific">Hymenoscyphus fraxineus</name>
    <dbReference type="NCBI Taxonomy" id="746836"/>
    <lineage>
        <taxon>Eukaryota</taxon>
        <taxon>Fungi</taxon>
        <taxon>Dikarya</taxon>
        <taxon>Ascomycota</taxon>
        <taxon>Pezizomycotina</taxon>
        <taxon>Leotiomycetes</taxon>
        <taxon>Helotiales</taxon>
        <taxon>Helotiaceae</taxon>
        <taxon>Hymenoscyphus</taxon>
    </lineage>
</organism>
<dbReference type="Proteomes" id="UP000696280">
    <property type="component" value="Unassembled WGS sequence"/>
</dbReference>
<gene>
    <name evidence="2" type="ORF">HYFRA_00006958</name>
</gene>
<feature type="region of interest" description="Disordered" evidence="1">
    <location>
        <begin position="84"/>
        <end position="109"/>
    </location>
</feature>
<name>A0A9N9KR06_9HELO</name>
<dbReference type="OrthoDB" id="10337518at2759"/>